<evidence type="ECO:0000256" key="7">
    <source>
        <dbReference type="ARBA" id="ARBA00022723"/>
    </source>
</evidence>
<evidence type="ECO:0008006" key="17">
    <source>
        <dbReference type="Google" id="ProtNLM"/>
    </source>
</evidence>
<dbReference type="STRING" id="180088.A0A1J8QL58"/>
<comment type="similarity">
    <text evidence="4 14">Belongs to the cytochrome P450 family.</text>
</comment>
<evidence type="ECO:0000256" key="12">
    <source>
        <dbReference type="ARBA" id="ARBA00023136"/>
    </source>
</evidence>
<name>A0A1J8QL58_9AGAM</name>
<dbReference type="GO" id="GO:0016705">
    <property type="term" value="F:oxidoreductase activity, acting on paired donors, with incorporation or reduction of molecular oxygen"/>
    <property type="evidence" value="ECO:0007669"/>
    <property type="project" value="InterPro"/>
</dbReference>
<dbReference type="AlphaFoldDB" id="A0A1J8QL58"/>
<comment type="subcellular location">
    <subcellularLocation>
        <location evidence="2">Membrane</location>
        <topology evidence="2">Single-pass membrane protein</topology>
    </subcellularLocation>
</comment>
<reference evidence="15 16" key="1">
    <citation type="submission" date="2016-03" db="EMBL/GenBank/DDBJ databases">
        <title>Comparative genomics of the ectomycorrhizal sister species Rhizopogon vinicolor and Rhizopogon vesiculosus (Basidiomycota: Boletales) reveals a divergence of the mating type B locus.</title>
        <authorList>
            <person name="Mujic A.B."/>
            <person name="Kuo A."/>
            <person name="Tritt A."/>
            <person name="Lipzen A."/>
            <person name="Chen C."/>
            <person name="Johnson J."/>
            <person name="Sharma A."/>
            <person name="Barry K."/>
            <person name="Grigoriev I.V."/>
            <person name="Spatafora J.W."/>
        </authorList>
    </citation>
    <scope>NUCLEOTIDE SEQUENCE [LARGE SCALE GENOMIC DNA]</scope>
    <source>
        <strain evidence="15 16">AM-OR11-056</strain>
    </source>
</reference>
<evidence type="ECO:0000313" key="15">
    <source>
        <dbReference type="EMBL" id="OJA14289.1"/>
    </source>
</evidence>
<evidence type="ECO:0000256" key="1">
    <source>
        <dbReference type="ARBA" id="ARBA00001971"/>
    </source>
</evidence>
<dbReference type="GO" id="GO:0020037">
    <property type="term" value="F:heme binding"/>
    <property type="evidence" value="ECO:0007669"/>
    <property type="project" value="InterPro"/>
</dbReference>
<evidence type="ECO:0000256" key="9">
    <source>
        <dbReference type="ARBA" id="ARBA00023002"/>
    </source>
</evidence>
<keyword evidence="5 13" id="KW-0349">Heme</keyword>
<dbReference type="InterPro" id="IPR017972">
    <property type="entry name" value="Cyt_P450_CS"/>
</dbReference>
<dbReference type="InterPro" id="IPR002401">
    <property type="entry name" value="Cyt_P450_E_grp-I"/>
</dbReference>
<dbReference type="OrthoDB" id="3934656at2759"/>
<feature type="non-terminal residue" evidence="15">
    <location>
        <position position="1"/>
    </location>
</feature>
<dbReference type="Proteomes" id="UP000183567">
    <property type="component" value="Unassembled WGS sequence"/>
</dbReference>
<dbReference type="GO" id="GO:0004497">
    <property type="term" value="F:monooxygenase activity"/>
    <property type="evidence" value="ECO:0007669"/>
    <property type="project" value="UniProtKB-KW"/>
</dbReference>
<dbReference type="InterPro" id="IPR050364">
    <property type="entry name" value="Cytochrome_P450_fung"/>
</dbReference>
<gene>
    <name evidence="15" type="ORF">AZE42_10371</name>
</gene>
<feature type="binding site" description="axial binding residue" evidence="13">
    <location>
        <position position="87"/>
    </location>
    <ligand>
        <name>heme</name>
        <dbReference type="ChEBI" id="CHEBI:30413"/>
    </ligand>
    <ligandPart>
        <name>Fe</name>
        <dbReference type="ChEBI" id="CHEBI:18248"/>
    </ligandPart>
</feature>
<evidence type="ECO:0000256" key="6">
    <source>
        <dbReference type="ARBA" id="ARBA00022692"/>
    </source>
</evidence>
<comment type="caution">
    <text evidence="15">The sequence shown here is derived from an EMBL/GenBank/DDBJ whole genome shotgun (WGS) entry which is preliminary data.</text>
</comment>
<dbReference type="Gene3D" id="1.10.630.10">
    <property type="entry name" value="Cytochrome P450"/>
    <property type="match status" value="1"/>
</dbReference>
<dbReference type="GO" id="GO:0016020">
    <property type="term" value="C:membrane"/>
    <property type="evidence" value="ECO:0007669"/>
    <property type="project" value="UniProtKB-SubCell"/>
</dbReference>
<dbReference type="Pfam" id="PF00067">
    <property type="entry name" value="p450"/>
    <property type="match status" value="1"/>
</dbReference>
<evidence type="ECO:0000256" key="13">
    <source>
        <dbReference type="PIRSR" id="PIRSR602401-1"/>
    </source>
</evidence>
<dbReference type="InterPro" id="IPR001128">
    <property type="entry name" value="Cyt_P450"/>
</dbReference>
<evidence type="ECO:0000256" key="5">
    <source>
        <dbReference type="ARBA" id="ARBA00022617"/>
    </source>
</evidence>
<dbReference type="PANTHER" id="PTHR46300">
    <property type="entry name" value="P450, PUTATIVE (EUROFUNG)-RELATED-RELATED"/>
    <property type="match status" value="1"/>
</dbReference>
<protein>
    <recommendedName>
        <fullName evidence="17">Cytochrome P450</fullName>
    </recommendedName>
</protein>
<comment type="pathway">
    <text evidence="3">Secondary metabolite biosynthesis.</text>
</comment>
<dbReference type="PANTHER" id="PTHR46300:SF2">
    <property type="entry name" value="CYTOCHROME P450 MONOOXYGENASE ALNH-RELATED"/>
    <property type="match status" value="1"/>
</dbReference>
<keyword evidence="7 13" id="KW-0479">Metal-binding</keyword>
<evidence type="ECO:0000256" key="10">
    <source>
        <dbReference type="ARBA" id="ARBA00023004"/>
    </source>
</evidence>
<evidence type="ECO:0000313" key="16">
    <source>
        <dbReference type="Proteomes" id="UP000183567"/>
    </source>
</evidence>
<comment type="cofactor">
    <cofactor evidence="1 13">
        <name>heme</name>
        <dbReference type="ChEBI" id="CHEBI:30413"/>
    </cofactor>
</comment>
<dbReference type="PRINTS" id="PR00463">
    <property type="entry name" value="EP450I"/>
</dbReference>
<evidence type="ECO:0000256" key="8">
    <source>
        <dbReference type="ARBA" id="ARBA00022989"/>
    </source>
</evidence>
<keyword evidence="11 14" id="KW-0503">Monooxygenase</keyword>
<evidence type="ECO:0000256" key="11">
    <source>
        <dbReference type="ARBA" id="ARBA00023033"/>
    </source>
</evidence>
<evidence type="ECO:0000256" key="2">
    <source>
        <dbReference type="ARBA" id="ARBA00004167"/>
    </source>
</evidence>
<proteinExistence type="inferred from homology"/>
<keyword evidence="10 13" id="KW-0408">Iron</keyword>
<dbReference type="InterPro" id="IPR036396">
    <property type="entry name" value="Cyt_P450_sf"/>
</dbReference>
<dbReference type="PROSITE" id="PS00086">
    <property type="entry name" value="CYTOCHROME_P450"/>
    <property type="match status" value="1"/>
</dbReference>
<keyword evidence="12" id="KW-0472">Membrane</keyword>
<dbReference type="EMBL" id="LVVM01003769">
    <property type="protein sequence ID" value="OJA14289.1"/>
    <property type="molecule type" value="Genomic_DNA"/>
</dbReference>
<evidence type="ECO:0000256" key="3">
    <source>
        <dbReference type="ARBA" id="ARBA00005179"/>
    </source>
</evidence>
<keyword evidence="16" id="KW-1185">Reference proteome</keyword>
<organism evidence="15 16">
    <name type="scientific">Rhizopogon vesiculosus</name>
    <dbReference type="NCBI Taxonomy" id="180088"/>
    <lineage>
        <taxon>Eukaryota</taxon>
        <taxon>Fungi</taxon>
        <taxon>Dikarya</taxon>
        <taxon>Basidiomycota</taxon>
        <taxon>Agaricomycotina</taxon>
        <taxon>Agaricomycetes</taxon>
        <taxon>Agaricomycetidae</taxon>
        <taxon>Boletales</taxon>
        <taxon>Suillineae</taxon>
        <taxon>Rhizopogonaceae</taxon>
        <taxon>Rhizopogon</taxon>
    </lineage>
</organism>
<dbReference type="GO" id="GO:0005506">
    <property type="term" value="F:iron ion binding"/>
    <property type="evidence" value="ECO:0007669"/>
    <property type="project" value="InterPro"/>
</dbReference>
<keyword evidence="6" id="KW-0812">Transmembrane</keyword>
<sequence>ETLRWFPVVPLGIPHATVDDDVYEGYYIPKGATVMANTWSMARNPEKYPDPTRFMPERYMSKVASEESVAHGRDDISFAFGFGRRVCVGRYVADASLFAAVVNILAVFRVERAPGWTVGPDCEGVKWTGGVTTHPVFPCIITPRHAKERVVELIRAQS</sequence>
<dbReference type="SUPFAM" id="SSF48264">
    <property type="entry name" value="Cytochrome P450"/>
    <property type="match status" value="1"/>
</dbReference>
<accession>A0A1J8QL58</accession>
<evidence type="ECO:0000256" key="14">
    <source>
        <dbReference type="RuleBase" id="RU000461"/>
    </source>
</evidence>
<evidence type="ECO:0000256" key="4">
    <source>
        <dbReference type="ARBA" id="ARBA00010617"/>
    </source>
</evidence>
<keyword evidence="8" id="KW-1133">Transmembrane helix</keyword>
<keyword evidence="9 14" id="KW-0560">Oxidoreductase</keyword>